<dbReference type="Proteomes" id="UP001271249">
    <property type="component" value="Unassembled WGS sequence"/>
</dbReference>
<dbReference type="RefSeq" id="WP_320226228.1">
    <property type="nucleotide sequence ID" value="NZ_JAVIJB010000012.1"/>
</dbReference>
<comment type="caution">
    <text evidence="2">The sequence shown here is derived from an EMBL/GenBank/DDBJ whole genome shotgun (WGS) entry which is preliminary data.</text>
</comment>
<reference evidence="2 3" key="1">
    <citation type="submission" date="2023-08" db="EMBL/GenBank/DDBJ databases">
        <title>Implementing the SeqCode for naming new Mesorhizobium species isolated from Vachellia karroo root nodules.</title>
        <authorList>
            <person name="Van Lill M."/>
        </authorList>
    </citation>
    <scope>NUCLEOTIDE SEQUENCE [LARGE SCALE GENOMIC DNA]</scope>
    <source>
        <strain evidence="2 3">VK22B</strain>
    </source>
</reference>
<keyword evidence="3" id="KW-1185">Reference proteome</keyword>
<evidence type="ECO:0000313" key="3">
    <source>
        <dbReference type="Proteomes" id="UP001271249"/>
    </source>
</evidence>
<feature type="compositionally biased region" description="Low complexity" evidence="1">
    <location>
        <begin position="16"/>
        <end position="44"/>
    </location>
</feature>
<name>A0ABU4YZ29_9HYPH</name>
<evidence type="ECO:0000256" key="1">
    <source>
        <dbReference type="SAM" id="MobiDB-lite"/>
    </source>
</evidence>
<evidence type="ECO:0000313" key="2">
    <source>
        <dbReference type="EMBL" id="MDX8492227.1"/>
    </source>
</evidence>
<feature type="compositionally biased region" description="Basic and acidic residues" evidence="1">
    <location>
        <begin position="145"/>
        <end position="154"/>
    </location>
</feature>
<sequence length="169" mass="17348">MSSPPVLNNTALPILQQQRPPAAARSAADSPAGSVAGSPPSQAGNSQSIFSVSNLNVTATKVRLMERAGKEFGIDQADYESVFSYGSAVKNAVEALKQLSPSAIAGIERQLGLDQLGISLDTLVNAIIDPQGSDGDRLGAALEKQVGDDGKDEGNAASIRPDEIGLYGG</sequence>
<gene>
    <name evidence="2" type="ORF">RFN29_11605</name>
</gene>
<feature type="compositionally biased region" description="Polar residues" evidence="1">
    <location>
        <begin position="1"/>
        <end position="11"/>
    </location>
</feature>
<protein>
    <submittedName>
        <fullName evidence="2">Uncharacterized protein</fullName>
    </submittedName>
</protein>
<feature type="region of interest" description="Disordered" evidence="1">
    <location>
        <begin position="131"/>
        <end position="169"/>
    </location>
</feature>
<organism evidence="2 3">
    <name type="scientific">Mesorhizobium captivum</name>
    <dbReference type="NCBI Taxonomy" id="3072319"/>
    <lineage>
        <taxon>Bacteria</taxon>
        <taxon>Pseudomonadati</taxon>
        <taxon>Pseudomonadota</taxon>
        <taxon>Alphaproteobacteria</taxon>
        <taxon>Hyphomicrobiales</taxon>
        <taxon>Phyllobacteriaceae</taxon>
        <taxon>Mesorhizobium</taxon>
    </lineage>
</organism>
<proteinExistence type="predicted"/>
<dbReference type="EMBL" id="JAVIJC010000010">
    <property type="protein sequence ID" value="MDX8492227.1"/>
    <property type="molecule type" value="Genomic_DNA"/>
</dbReference>
<feature type="region of interest" description="Disordered" evidence="1">
    <location>
        <begin position="1"/>
        <end position="49"/>
    </location>
</feature>
<accession>A0ABU4YZ29</accession>